<organism evidence="7 8">
    <name type="scientific">Aldrovandia affinis</name>
    <dbReference type="NCBI Taxonomy" id="143900"/>
    <lineage>
        <taxon>Eukaryota</taxon>
        <taxon>Metazoa</taxon>
        <taxon>Chordata</taxon>
        <taxon>Craniata</taxon>
        <taxon>Vertebrata</taxon>
        <taxon>Euteleostomi</taxon>
        <taxon>Actinopterygii</taxon>
        <taxon>Neopterygii</taxon>
        <taxon>Teleostei</taxon>
        <taxon>Notacanthiformes</taxon>
        <taxon>Halosauridae</taxon>
        <taxon>Aldrovandia</taxon>
    </lineage>
</organism>
<keyword evidence="5" id="KW-0503">Monooxygenase</keyword>
<dbReference type="EC" id="1.-.-.-" evidence="5"/>
<feature type="region of interest" description="Disordered" evidence="6">
    <location>
        <begin position="1"/>
        <end position="24"/>
    </location>
</feature>
<comment type="caution">
    <text evidence="7">The sequence shown here is derived from an EMBL/GenBank/DDBJ whole genome shotgun (WGS) entry which is preliminary data.</text>
</comment>
<dbReference type="GO" id="GO:0050661">
    <property type="term" value="F:NADP binding"/>
    <property type="evidence" value="ECO:0007669"/>
    <property type="project" value="InterPro"/>
</dbReference>
<evidence type="ECO:0000256" key="5">
    <source>
        <dbReference type="RuleBase" id="RU361177"/>
    </source>
</evidence>
<keyword evidence="8" id="KW-1185">Reference proteome</keyword>
<keyword evidence="2 5" id="KW-0285">Flavoprotein</keyword>
<reference evidence="7" key="1">
    <citation type="journal article" date="2023" name="Science">
        <title>Genome structures resolve the early diversification of teleost fishes.</title>
        <authorList>
            <person name="Parey E."/>
            <person name="Louis A."/>
            <person name="Montfort J."/>
            <person name="Bouchez O."/>
            <person name="Roques C."/>
            <person name="Iampietro C."/>
            <person name="Lluch J."/>
            <person name="Castinel A."/>
            <person name="Donnadieu C."/>
            <person name="Desvignes T."/>
            <person name="Floi Bucao C."/>
            <person name="Jouanno E."/>
            <person name="Wen M."/>
            <person name="Mejri S."/>
            <person name="Dirks R."/>
            <person name="Jansen H."/>
            <person name="Henkel C."/>
            <person name="Chen W.J."/>
            <person name="Zahm M."/>
            <person name="Cabau C."/>
            <person name="Klopp C."/>
            <person name="Thompson A.W."/>
            <person name="Robinson-Rechavi M."/>
            <person name="Braasch I."/>
            <person name="Lecointre G."/>
            <person name="Bobe J."/>
            <person name="Postlethwait J.H."/>
            <person name="Berthelot C."/>
            <person name="Roest Crollius H."/>
            <person name="Guiguen Y."/>
        </authorList>
    </citation>
    <scope>NUCLEOTIDE SEQUENCE</scope>
    <source>
        <strain evidence="7">NC1722</strain>
    </source>
</reference>
<dbReference type="Pfam" id="PF00743">
    <property type="entry name" value="FMO-like"/>
    <property type="match status" value="1"/>
</dbReference>
<dbReference type="GO" id="GO:0004499">
    <property type="term" value="F:N,N-dimethylaniline monooxygenase activity"/>
    <property type="evidence" value="ECO:0007669"/>
    <property type="project" value="InterPro"/>
</dbReference>
<evidence type="ECO:0000313" key="7">
    <source>
        <dbReference type="EMBL" id="KAJ8388459.1"/>
    </source>
</evidence>
<dbReference type="InterPro" id="IPR050346">
    <property type="entry name" value="FMO-like"/>
</dbReference>
<protein>
    <recommendedName>
        <fullName evidence="5">Flavin-containing monooxygenase</fullName>
        <ecNumber evidence="5">1.-.-.-</ecNumber>
    </recommendedName>
</protein>
<feature type="compositionally biased region" description="Basic and acidic residues" evidence="6">
    <location>
        <begin position="10"/>
        <end position="23"/>
    </location>
</feature>
<evidence type="ECO:0000256" key="4">
    <source>
        <dbReference type="ARBA" id="ARBA00023002"/>
    </source>
</evidence>
<comment type="similarity">
    <text evidence="1 5">Belongs to the FMO family.</text>
</comment>
<dbReference type="GO" id="GO:0050660">
    <property type="term" value="F:flavin adenine dinucleotide binding"/>
    <property type="evidence" value="ECO:0007669"/>
    <property type="project" value="InterPro"/>
</dbReference>
<comment type="cofactor">
    <cofactor evidence="5">
        <name>FAD</name>
        <dbReference type="ChEBI" id="CHEBI:57692"/>
    </cofactor>
</comment>
<accession>A0AAD7RQH0</accession>
<sequence>MLGLQNPRGVAREESGGDWDRKLWRGPCCGAEQSDQAENKTSLYKYMYPPGLERPTLAIIGLVQPLGAIMPISEMQARWATRGFKGYTLEKGPAETGGWF</sequence>
<evidence type="ECO:0000256" key="3">
    <source>
        <dbReference type="ARBA" id="ARBA00022827"/>
    </source>
</evidence>
<evidence type="ECO:0000256" key="1">
    <source>
        <dbReference type="ARBA" id="ARBA00009183"/>
    </source>
</evidence>
<gene>
    <name evidence="7" type="ORF">AAFF_G00133350</name>
</gene>
<evidence type="ECO:0000313" key="8">
    <source>
        <dbReference type="Proteomes" id="UP001221898"/>
    </source>
</evidence>
<dbReference type="EMBL" id="JAINUG010000194">
    <property type="protein sequence ID" value="KAJ8388459.1"/>
    <property type="molecule type" value="Genomic_DNA"/>
</dbReference>
<dbReference type="InterPro" id="IPR020946">
    <property type="entry name" value="Flavin_mOase-like"/>
</dbReference>
<dbReference type="PANTHER" id="PTHR23023">
    <property type="entry name" value="DIMETHYLANILINE MONOOXYGENASE"/>
    <property type="match status" value="1"/>
</dbReference>
<dbReference type="AlphaFoldDB" id="A0AAD7RQH0"/>
<evidence type="ECO:0000256" key="2">
    <source>
        <dbReference type="ARBA" id="ARBA00022630"/>
    </source>
</evidence>
<proteinExistence type="inferred from homology"/>
<evidence type="ECO:0000256" key="6">
    <source>
        <dbReference type="SAM" id="MobiDB-lite"/>
    </source>
</evidence>
<dbReference type="Gene3D" id="3.50.50.60">
    <property type="entry name" value="FAD/NAD(P)-binding domain"/>
    <property type="match status" value="1"/>
</dbReference>
<dbReference type="Proteomes" id="UP001221898">
    <property type="component" value="Unassembled WGS sequence"/>
</dbReference>
<keyword evidence="3 5" id="KW-0274">FAD</keyword>
<name>A0AAD7RQH0_9TELE</name>
<dbReference type="InterPro" id="IPR036188">
    <property type="entry name" value="FAD/NAD-bd_sf"/>
</dbReference>
<keyword evidence="4 5" id="KW-0560">Oxidoreductase</keyword>